<dbReference type="Pfam" id="PF13411">
    <property type="entry name" value="MerR_1"/>
    <property type="match status" value="1"/>
</dbReference>
<protein>
    <submittedName>
        <fullName evidence="6">Transcriptional regulator</fullName>
    </submittedName>
</protein>
<sequence length="216" mass="22530">MKISELSRQTGVPVASIKYFLRQGLLPAGRATAATLAEYGEEHAQRLRLIKALTTLGGLSIAATRDVLGAVDQAHGVEGALGAVSYALPVPGTAQPVESPGEVAEGGEGAEVAELLAALEWQVPGTSPHVKGLTAALKELRRLDAQYAPGELAAYARLAESVARLDLERAVGIDDPVSLAERAVVVLAVCAPVFELLRRLAQEDQVRRRVAGGDGA</sequence>
<keyword evidence="2" id="KW-0805">Transcription regulation</keyword>
<evidence type="ECO:0000313" key="7">
    <source>
        <dbReference type="Proteomes" id="UP000660554"/>
    </source>
</evidence>
<evidence type="ECO:0000256" key="3">
    <source>
        <dbReference type="ARBA" id="ARBA00023125"/>
    </source>
</evidence>
<gene>
    <name evidence="6" type="ORF">Scinn_43330</name>
</gene>
<keyword evidence="4" id="KW-0804">Transcription</keyword>
<dbReference type="RefSeq" id="WP_053626642.1">
    <property type="nucleotide sequence ID" value="NZ_BMRU01000031.1"/>
</dbReference>
<proteinExistence type="predicted"/>
<dbReference type="Proteomes" id="UP000660554">
    <property type="component" value="Unassembled WGS sequence"/>
</dbReference>
<dbReference type="PROSITE" id="PS50937">
    <property type="entry name" value="HTH_MERR_2"/>
    <property type="match status" value="1"/>
</dbReference>
<dbReference type="SUPFAM" id="SSF46955">
    <property type="entry name" value="Putative DNA-binding domain"/>
    <property type="match status" value="1"/>
</dbReference>
<evidence type="ECO:0000256" key="4">
    <source>
        <dbReference type="ARBA" id="ARBA00023163"/>
    </source>
</evidence>
<dbReference type="PRINTS" id="PR00040">
    <property type="entry name" value="HTHMERR"/>
</dbReference>
<organism evidence="6 7">
    <name type="scientific">Streptomyces virginiae</name>
    <name type="common">Streptomyces cinnamonensis</name>
    <dbReference type="NCBI Taxonomy" id="1961"/>
    <lineage>
        <taxon>Bacteria</taxon>
        <taxon>Bacillati</taxon>
        <taxon>Actinomycetota</taxon>
        <taxon>Actinomycetes</taxon>
        <taxon>Kitasatosporales</taxon>
        <taxon>Streptomycetaceae</taxon>
        <taxon>Streptomyces</taxon>
    </lineage>
</organism>
<dbReference type="PANTHER" id="PTHR30204">
    <property type="entry name" value="REDOX-CYCLING DRUG-SENSING TRANSCRIPTIONAL ACTIVATOR SOXR"/>
    <property type="match status" value="1"/>
</dbReference>
<keyword evidence="1" id="KW-0678">Repressor</keyword>
<accession>A0ABQ3NQ23</accession>
<dbReference type="PANTHER" id="PTHR30204:SF69">
    <property type="entry name" value="MERR-FAMILY TRANSCRIPTIONAL REGULATOR"/>
    <property type="match status" value="1"/>
</dbReference>
<name>A0ABQ3NQ23_STRVG</name>
<dbReference type="InterPro" id="IPR000551">
    <property type="entry name" value="MerR-type_HTH_dom"/>
</dbReference>
<dbReference type="SMART" id="SM00422">
    <property type="entry name" value="HTH_MERR"/>
    <property type="match status" value="1"/>
</dbReference>
<dbReference type="InterPro" id="IPR047057">
    <property type="entry name" value="MerR_fam"/>
</dbReference>
<feature type="domain" description="HTH merR-type" evidence="5">
    <location>
        <begin position="1"/>
        <end position="70"/>
    </location>
</feature>
<evidence type="ECO:0000259" key="5">
    <source>
        <dbReference type="PROSITE" id="PS50937"/>
    </source>
</evidence>
<comment type="caution">
    <text evidence="6">The sequence shown here is derived from an EMBL/GenBank/DDBJ whole genome shotgun (WGS) entry which is preliminary data.</text>
</comment>
<keyword evidence="7" id="KW-1185">Reference proteome</keyword>
<dbReference type="EMBL" id="BNDV01000008">
    <property type="protein sequence ID" value="GHI14870.1"/>
    <property type="molecule type" value="Genomic_DNA"/>
</dbReference>
<dbReference type="Gene3D" id="1.10.1660.10">
    <property type="match status" value="1"/>
</dbReference>
<dbReference type="InterPro" id="IPR009061">
    <property type="entry name" value="DNA-bd_dom_put_sf"/>
</dbReference>
<dbReference type="GeneID" id="86951756"/>
<keyword evidence="3" id="KW-0238">DNA-binding</keyword>
<evidence type="ECO:0000256" key="2">
    <source>
        <dbReference type="ARBA" id="ARBA00023015"/>
    </source>
</evidence>
<evidence type="ECO:0000256" key="1">
    <source>
        <dbReference type="ARBA" id="ARBA00022491"/>
    </source>
</evidence>
<evidence type="ECO:0000313" key="6">
    <source>
        <dbReference type="EMBL" id="GHI14870.1"/>
    </source>
</evidence>
<reference evidence="7" key="1">
    <citation type="submission" date="2020-09" db="EMBL/GenBank/DDBJ databases">
        <title>Whole genome shotgun sequence of Streptomyces cinnamonensis NBRC 15873.</title>
        <authorList>
            <person name="Komaki H."/>
            <person name="Tamura T."/>
        </authorList>
    </citation>
    <scope>NUCLEOTIDE SEQUENCE [LARGE SCALE GENOMIC DNA]</scope>
    <source>
        <strain evidence="7">NBRC 15873</strain>
    </source>
</reference>